<dbReference type="Proteomes" id="UP000276133">
    <property type="component" value="Unassembled WGS sequence"/>
</dbReference>
<evidence type="ECO:0000313" key="1">
    <source>
        <dbReference type="EMBL" id="RNA18485.1"/>
    </source>
</evidence>
<comment type="caution">
    <text evidence="1">The sequence shown here is derived from an EMBL/GenBank/DDBJ whole genome shotgun (WGS) entry which is preliminary data.</text>
</comment>
<sequence>MTKYRKTKYRILLYTITFENVEAVFGRQFFFLHFFFQVNSTFFFSGCSDFSCKGVFSYQLKQSIPFYNINQIPYFADYKRAVYIRKNSHHRPASIRIEKANFDA</sequence>
<proteinExistence type="predicted"/>
<keyword evidence="2" id="KW-1185">Reference proteome</keyword>
<name>A0A3M7R5G6_BRAPC</name>
<organism evidence="1 2">
    <name type="scientific">Brachionus plicatilis</name>
    <name type="common">Marine rotifer</name>
    <name type="synonym">Brachionus muelleri</name>
    <dbReference type="NCBI Taxonomy" id="10195"/>
    <lineage>
        <taxon>Eukaryota</taxon>
        <taxon>Metazoa</taxon>
        <taxon>Spiralia</taxon>
        <taxon>Gnathifera</taxon>
        <taxon>Rotifera</taxon>
        <taxon>Eurotatoria</taxon>
        <taxon>Monogononta</taxon>
        <taxon>Pseudotrocha</taxon>
        <taxon>Ploima</taxon>
        <taxon>Brachionidae</taxon>
        <taxon>Brachionus</taxon>
    </lineage>
</organism>
<accession>A0A3M7R5G6</accession>
<evidence type="ECO:0000313" key="2">
    <source>
        <dbReference type="Proteomes" id="UP000276133"/>
    </source>
</evidence>
<reference evidence="1 2" key="1">
    <citation type="journal article" date="2018" name="Sci. Rep.">
        <title>Genomic signatures of local adaptation to the degree of environmental predictability in rotifers.</title>
        <authorList>
            <person name="Franch-Gras L."/>
            <person name="Hahn C."/>
            <person name="Garcia-Roger E.M."/>
            <person name="Carmona M.J."/>
            <person name="Serra M."/>
            <person name="Gomez A."/>
        </authorList>
    </citation>
    <scope>NUCLEOTIDE SEQUENCE [LARGE SCALE GENOMIC DNA]</scope>
    <source>
        <strain evidence="1">HYR1</strain>
    </source>
</reference>
<gene>
    <name evidence="1" type="ORF">BpHYR1_054403</name>
</gene>
<dbReference type="EMBL" id="REGN01004236">
    <property type="protein sequence ID" value="RNA18485.1"/>
    <property type="molecule type" value="Genomic_DNA"/>
</dbReference>
<protein>
    <submittedName>
        <fullName evidence="1">Uncharacterized protein</fullName>
    </submittedName>
</protein>
<dbReference type="AlphaFoldDB" id="A0A3M7R5G6"/>